<feature type="compositionally biased region" description="Polar residues" evidence="1">
    <location>
        <begin position="1"/>
        <end position="14"/>
    </location>
</feature>
<evidence type="ECO:0000256" key="1">
    <source>
        <dbReference type="SAM" id="MobiDB-lite"/>
    </source>
</evidence>
<evidence type="ECO:0008006" key="4">
    <source>
        <dbReference type="Google" id="ProtNLM"/>
    </source>
</evidence>
<organism evidence="2 3">
    <name type="scientific">Sporosarcina psychrophila</name>
    <name type="common">Bacillus psychrophilus</name>
    <dbReference type="NCBI Taxonomy" id="1476"/>
    <lineage>
        <taxon>Bacteria</taxon>
        <taxon>Bacillati</taxon>
        <taxon>Bacillota</taxon>
        <taxon>Bacilli</taxon>
        <taxon>Bacillales</taxon>
        <taxon>Caryophanaceae</taxon>
        <taxon>Sporosarcina</taxon>
    </lineage>
</organism>
<dbReference type="EMBL" id="JBEPME010000006">
    <property type="protein sequence ID" value="MET3658586.1"/>
    <property type="molecule type" value="Genomic_DNA"/>
</dbReference>
<name>A0ABV2KBY7_SPOPS</name>
<evidence type="ECO:0000313" key="3">
    <source>
        <dbReference type="Proteomes" id="UP001549104"/>
    </source>
</evidence>
<dbReference type="RefSeq" id="WP_354314272.1">
    <property type="nucleotide sequence ID" value="NZ_JBEPME010000006.1"/>
</dbReference>
<feature type="region of interest" description="Disordered" evidence="1">
    <location>
        <begin position="1"/>
        <end position="30"/>
    </location>
</feature>
<evidence type="ECO:0000313" key="2">
    <source>
        <dbReference type="EMBL" id="MET3658586.1"/>
    </source>
</evidence>
<feature type="compositionally biased region" description="Basic and acidic residues" evidence="1">
    <location>
        <begin position="15"/>
        <end position="26"/>
    </location>
</feature>
<gene>
    <name evidence="2" type="ORF">ABIC55_003704</name>
</gene>
<protein>
    <recommendedName>
        <fullName evidence="4">Terminase</fullName>
    </recommendedName>
</protein>
<reference evidence="2 3" key="1">
    <citation type="submission" date="2024-06" db="EMBL/GenBank/DDBJ databases">
        <title>Sorghum-associated microbial communities from plants grown in Nebraska, USA.</title>
        <authorList>
            <person name="Schachtman D."/>
        </authorList>
    </citation>
    <scope>NUCLEOTIDE SEQUENCE [LARGE SCALE GENOMIC DNA]</scope>
    <source>
        <strain evidence="2 3">1288</strain>
    </source>
</reference>
<dbReference type="Proteomes" id="UP001549104">
    <property type="component" value="Unassembled WGS sequence"/>
</dbReference>
<proteinExistence type="predicted"/>
<accession>A0ABV2KBY7</accession>
<comment type="caution">
    <text evidence="2">The sequence shown here is derived from an EMBL/GenBank/DDBJ whole genome shotgun (WGS) entry which is preliminary data.</text>
</comment>
<keyword evidence="3" id="KW-1185">Reference proteome</keyword>
<sequence>MANTAISVSNTKQNLTKEQKAAREVAEAITNQKPATKPKPFYKLDAEENKVFKKIRNYNEYYSDGDSLALTDLARALVCRERVFLELKALHHSNEEYSATYKAHKYWDDAVQHNMKILAVALGDRYKLAYDMSKIIQANMPKEQEIKQVESDPVLQLLEQI</sequence>